<proteinExistence type="predicted"/>
<accession>A0A376ABS9</accession>
<protein>
    <submittedName>
        <fullName evidence="1">Uncharacterized protein</fullName>
    </submittedName>
</protein>
<evidence type="ECO:0000313" key="2">
    <source>
        <dbReference type="Proteomes" id="UP000254764"/>
    </source>
</evidence>
<keyword evidence="2" id="KW-1185">Reference proteome</keyword>
<dbReference type="EMBL" id="UEYP01000018">
    <property type="protein sequence ID" value="SSC65127.1"/>
    <property type="molecule type" value="Genomic_DNA"/>
</dbReference>
<dbReference type="AlphaFoldDB" id="A0A376ABS9"/>
<sequence length="68" mass="7381">MQNCCLHSRASSLGTLSFRLFHCSCRANCPVGEDNIMNSVACSFTASRSGQRMMFRPSTGVGADLFKS</sequence>
<evidence type="ECO:0000313" key="1">
    <source>
        <dbReference type="EMBL" id="SSC65127.1"/>
    </source>
</evidence>
<reference evidence="2" key="1">
    <citation type="submission" date="2018-07" db="EMBL/GenBank/DDBJ databases">
        <authorList>
            <person name="Peiro R."/>
            <person name="Begona"/>
            <person name="Cbmso G."/>
            <person name="Lopez M."/>
            <person name="Gonzalez S."/>
        </authorList>
    </citation>
    <scope>NUCLEOTIDE SEQUENCE [LARGE SCALE GENOMIC DNA]</scope>
</reference>
<organism evidence="1 2">
    <name type="scientific">Ciceribacter selenitireducens ATCC BAA-1503</name>
    <dbReference type="NCBI Taxonomy" id="1336235"/>
    <lineage>
        <taxon>Bacteria</taxon>
        <taxon>Pseudomonadati</taxon>
        <taxon>Pseudomonadota</taxon>
        <taxon>Alphaproteobacteria</taxon>
        <taxon>Hyphomicrobiales</taxon>
        <taxon>Rhizobiaceae</taxon>
        <taxon>Ciceribacter</taxon>
    </lineage>
</organism>
<dbReference type="Proteomes" id="UP000254764">
    <property type="component" value="Unassembled WGS sequence"/>
</dbReference>
<gene>
    <name evidence="1" type="ORF">RHIZ70_835</name>
</gene>
<name>A0A376ABS9_9HYPH</name>